<sequence>MTTVEIRPALTTDLPDIQNCALEAYAKYVERMDREPAPMSAEFGIQITNGYVDVATLGSQFAGYVVFYPKGDHLHLESVAVRPECSGQGVGKRLIEHVEHHALNAGYKAVELYTNEVMTENLAMYTRMGYIEVDRRLEAGFNRVFFRKPI</sequence>
<evidence type="ECO:0000256" key="1">
    <source>
        <dbReference type="ARBA" id="ARBA00022679"/>
    </source>
</evidence>
<protein>
    <submittedName>
        <fullName evidence="4">Acetyltransferase</fullName>
    </submittedName>
</protein>
<dbReference type="GO" id="GO:0016747">
    <property type="term" value="F:acyltransferase activity, transferring groups other than amino-acyl groups"/>
    <property type="evidence" value="ECO:0007669"/>
    <property type="project" value="InterPro"/>
</dbReference>
<keyword evidence="2" id="KW-0012">Acyltransferase</keyword>
<reference evidence="4" key="1">
    <citation type="journal article" date="2014" name="Int. J. Syst. Evol. Microbiol.">
        <title>Complete genome sequence of Corynebacterium casei LMG S-19264T (=DSM 44701T), isolated from a smear-ripened cheese.</title>
        <authorList>
            <consortium name="US DOE Joint Genome Institute (JGI-PGF)"/>
            <person name="Walter F."/>
            <person name="Albersmeier A."/>
            <person name="Kalinowski J."/>
            <person name="Ruckert C."/>
        </authorList>
    </citation>
    <scope>NUCLEOTIDE SEQUENCE</scope>
    <source>
        <strain evidence="4">KCTC 22169</strain>
    </source>
</reference>
<dbReference type="Pfam" id="PF00583">
    <property type="entry name" value="Acetyltransf_1"/>
    <property type="match status" value="1"/>
</dbReference>
<name>A0A918K0T5_9GAMM</name>
<dbReference type="Proteomes" id="UP000626148">
    <property type="component" value="Unassembled WGS sequence"/>
</dbReference>
<gene>
    <name evidence="4" type="ORF">GCM10007392_03390</name>
</gene>
<dbReference type="InterPro" id="IPR050832">
    <property type="entry name" value="Bact_Acetyltransf"/>
</dbReference>
<dbReference type="PROSITE" id="PS51186">
    <property type="entry name" value="GNAT"/>
    <property type="match status" value="1"/>
</dbReference>
<dbReference type="CDD" id="cd04301">
    <property type="entry name" value="NAT_SF"/>
    <property type="match status" value="1"/>
</dbReference>
<evidence type="ECO:0000313" key="4">
    <source>
        <dbReference type="EMBL" id="GGX40095.1"/>
    </source>
</evidence>
<dbReference type="InterPro" id="IPR000182">
    <property type="entry name" value="GNAT_dom"/>
</dbReference>
<evidence type="ECO:0000313" key="5">
    <source>
        <dbReference type="Proteomes" id="UP000626148"/>
    </source>
</evidence>
<dbReference type="RefSeq" id="WP_189606755.1">
    <property type="nucleotide sequence ID" value="NZ_BMXR01000001.1"/>
</dbReference>
<comment type="caution">
    <text evidence="4">The sequence shown here is derived from an EMBL/GenBank/DDBJ whole genome shotgun (WGS) entry which is preliminary data.</text>
</comment>
<organism evidence="4 5">
    <name type="scientific">Saccharospirillum salsuginis</name>
    <dbReference type="NCBI Taxonomy" id="418750"/>
    <lineage>
        <taxon>Bacteria</taxon>
        <taxon>Pseudomonadati</taxon>
        <taxon>Pseudomonadota</taxon>
        <taxon>Gammaproteobacteria</taxon>
        <taxon>Oceanospirillales</taxon>
        <taxon>Saccharospirillaceae</taxon>
        <taxon>Saccharospirillum</taxon>
    </lineage>
</organism>
<dbReference type="Gene3D" id="3.40.630.30">
    <property type="match status" value="1"/>
</dbReference>
<evidence type="ECO:0000256" key="2">
    <source>
        <dbReference type="ARBA" id="ARBA00023315"/>
    </source>
</evidence>
<dbReference type="InterPro" id="IPR016181">
    <property type="entry name" value="Acyl_CoA_acyltransferase"/>
</dbReference>
<keyword evidence="1" id="KW-0808">Transferase</keyword>
<proteinExistence type="predicted"/>
<dbReference type="EMBL" id="BMXR01000001">
    <property type="protein sequence ID" value="GGX40095.1"/>
    <property type="molecule type" value="Genomic_DNA"/>
</dbReference>
<dbReference type="AlphaFoldDB" id="A0A918K0T5"/>
<dbReference type="SUPFAM" id="SSF55729">
    <property type="entry name" value="Acyl-CoA N-acyltransferases (Nat)"/>
    <property type="match status" value="1"/>
</dbReference>
<feature type="domain" description="N-acetyltransferase" evidence="3">
    <location>
        <begin position="4"/>
        <end position="150"/>
    </location>
</feature>
<keyword evidence="5" id="KW-1185">Reference proteome</keyword>
<reference evidence="4" key="2">
    <citation type="submission" date="2020-09" db="EMBL/GenBank/DDBJ databases">
        <authorList>
            <person name="Sun Q."/>
            <person name="Kim S."/>
        </authorList>
    </citation>
    <scope>NUCLEOTIDE SEQUENCE</scope>
    <source>
        <strain evidence="4">KCTC 22169</strain>
    </source>
</reference>
<accession>A0A918K0T5</accession>
<dbReference type="PANTHER" id="PTHR43877">
    <property type="entry name" value="AMINOALKYLPHOSPHONATE N-ACETYLTRANSFERASE-RELATED-RELATED"/>
    <property type="match status" value="1"/>
</dbReference>
<evidence type="ECO:0000259" key="3">
    <source>
        <dbReference type="PROSITE" id="PS51186"/>
    </source>
</evidence>